<dbReference type="InterPro" id="IPR050377">
    <property type="entry name" value="Radical_SAM_PqqE_MftC-like"/>
</dbReference>
<sequence length="353" mass="40472">MKPLKLSDRIYYEVTNGCNLNCIHCCNVSDEKRTFLDADEILKFHSKLYKLGIKDSVVTGGEPTLHKDFEKIIEGLCKVGKVVVTSNGIAWSSEKYIDFLKRNNNVFLQISLDGFSEKTYDNIRGIGNFRKAMHTIQDIVEEGYAKKIGLSMTIMNQNITDVKEVIEFARKNKIRTVHFPTLIASGNGNDNWSKIAPPLNKQIEIEEYFLGELLKDNKDTYISVNRINQLLAWIRSGYNYDYCCTPTLKVDPFGNILPCAIASGKVNSIGSIFNMNSIDDFMNILVQNWELALINHKSGIEQCKSCTEKDICPKHFCERCLFMKRSFKTVNEESIKYKCEIYKHHLKNIREGK</sequence>
<dbReference type="InterPro" id="IPR006638">
    <property type="entry name" value="Elp3/MiaA/NifB-like_rSAM"/>
</dbReference>
<keyword evidence="3" id="KW-0408">Iron</keyword>
<dbReference type="Pfam" id="PF04055">
    <property type="entry name" value="Radical_SAM"/>
    <property type="match status" value="1"/>
</dbReference>
<dbReference type="GO" id="GO:0003824">
    <property type="term" value="F:catalytic activity"/>
    <property type="evidence" value="ECO:0007669"/>
    <property type="project" value="InterPro"/>
</dbReference>
<dbReference type="Proteomes" id="UP000002333">
    <property type="component" value="Plasmid pCLJ"/>
</dbReference>
<dbReference type="CDD" id="cd01335">
    <property type="entry name" value="Radical_SAM"/>
    <property type="match status" value="1"/>
</dbReference>
<dbReference type="SUPFAM" id="SSF102114">
    <property type="entry name" value="Radical SAM enzymes"/>
    <property type="match status" value="1"/>
</dbReference>
<protein>
    <submittedName>
        <fullName evidence="6">Radical SAM domain protein</fullName>
    </submittedName>
</protein>
<dbReference type="InterPro" id="IPR058240">
    <property type="entry name" value="rSAM_sf"/>
</dbReference>
<dbReference type="PANTHER" id="PTHR11228">
    <property type="entry name" value="RADICAL SAM DOMAIN PROTEIN"/>
    <property type="match status" value="1"/>
</dbReference>
<dbReference type="InterPro" id="IPR013785">
    <property type="entry name" value="Aldolase_TIM"/>
</dbReference>
<keyword evidence="6" id="KW-0614">Plasmid</keyword>
<geneLocation type="plasmid" evidence="6 7">
    <name>pCLJ</name>
</geneLocation>
<evidence type="ECO:0000313" key="7">
    <source>
        <dbReference type="Proteomes" id="UP000002333"/>
    </source>
</evidence>
<dbReference type="GO" id="GO:0051536">
    <property type="term" value="F:iron-sulfur cluster binding"/>
    <property type="evidence" value="ECO:0007669"/>
    <property type="project" value="UniProtKB-KW"/>
</dbReference>
<dbReference type="Gene3D" id="3.20.20.70">
    <property type="entry name" value="Aldolase class I"/>
    <property type="match status" value="1"/>
</dbReference>
<evidence type="ECO:0000256" key="1">
    <source>
        <dbReference type="ARBA" id="ARBA00022691"/>
    </source>
</evidence>
<evidence type="ECO:0000256" key="4">
    <source>
        <dbReference type="ARBA" id="ARBA00023014"/>
    </source>
</evidence>
<dbReference type="SFLD" id="SFLDG01386">
    <property type="entry name" value="main_SPASM_domain-containing"/>
    <property type="match status" value="1"/>
</dbReference>
<dbReference type="AlphaFoldDB" id="A0A3F2ZSF3"/>
<accession>A0A3F2ZSF3</accession>
<dbReference type="SFLD" id="SFLDG01067">
    <property type="entry name" value="SPASM/twitch_domain_containing"/>
    <property type="match status" value="1"/>
</dbReference>
<dbReference type="PROSITE" id="PS51918">
    <property type="entry name" value="RADICAL_SAM"/>
    <property type="match status" value="1"/>
</dbReference>
<feature type="domain" description="Radical SAM core" evidence="5">
    <location>
        <begin position="4"/>
        <end position="223"/>
    </location>
</feature>
<dbReference type="GO" id="GO:0046872">
    <property type="term" value="F:metal ion binding"/>
    <property type="evidence" value="ECO:0007669"/>
    <property type="project" value="UniProtKB-KW"/>
</dbReference>
<dbReference type="RefSeq" id="WP_003362742.1">
    <property type="nucleotide sequence ID" value="NC_012654.1"/>
</dbReference>
<dbReference type="EMBL" id="CP001081">
    <property type="protein sequence ID" value="ACQ51309.1"/>
    <property type="molecule type" value="Genomic_DNA"/>
</dbReference>
<name>A0A3F2ZSF3_CLOB6</name>
<keyword evidence="1" id="KW-0949">S-adenosyl-L-methionine</keyword>
<reference evidence="7" key="2">
    <citation type="submission" date="2008-05" db="EMBL/GenBank/DDBJ databases">
        <title>Genome sequence of Clostridium botulinum Ba4 strain 657 plasmid pCLJ.</title>
        <authorList>
            <person name="Shrivastava S."/>
            <person name="Brown J.L."/>
            <person name="Bruce D."/>
            <person name="Detter C."/>
            <person name="Munk C."/>
            <person name="Smith L.A."/>
            <person name="Smith T.J."/>
            <person name="Sutton G."/>
            <person name="Brettin T.S."/>
        </authorList>
    </citation>
    <scope>NUCLEOTIDE SEQUENCE [LARGE SCALE GENOMIC DNA]</scope>
    <source>
        <strain evidence="7">657 / Type Ba4</strain>
        <plasmid evidence="7">pCLJ</plasmid>
    </source>
</reference>
<organism evidence="6 7">
    <name type="scientific">Clostridium botulinum (strain 657 / Type Ba4)</name>
    <dbReference type="NCBI Taxonomy" id="515621"/>
    <lineage>
        <taxon>Bacteria</taxon>
        <taxon>Bacillati</taxon>
        <taxon>Bacillota</taxon>
        <taxon>Clostridia</taxon>
        <taxon>Eubacteriales</taxon>
        <taxon>Clostridiaceae</taxon>
        <taxon>Clostridium</taxon>
    </lineage>
</organism>
<proteinExistence type="predicted"/>
<dbReference type="KEGG" id="cbi:CLJ_0031"/>
<keyword evidence="4" id="KW-0411">Iron-sulfur</keyword>
<evidence type="ECO:0000256" key="2">
    <source>
        <dbReference type="ARBA" id="ARBA00022723"/>
    </source>
</evidence>
<dbReference type="SFLD" id="SFLDS00029">
    <property type="entry name" value="Radical_SAM"/>
    <property type="match status" value="1"/>
</dbReference>
<reference evidence="6 7" key="1">
    <citation type="journal article" date="2007" name="PLoS ONE">
        <title>Analysis of the neurotoxin complex genes in Clostridium botulinum A1-A4 and B1 strains: BoNT/A3, /Ba4 and /B1 clusters are located within plasmids.</title>
        <authorList>
            <person name="Smith T.J."/>
            <person name="Hill K.K."/>
            <person name="Foley B.T."/>
            <person name="Detter J.C."/>
            <person name="Munk A.C."/>
            <person name="Bruce D.C."/>
            <person name="Doggett N.A."/>
            <person name="Smith L.A."/>
            <person name="Marks J.D."/>
            <person name="Xie G."/>
            <person name="Brettin T.S."/>
        </authorList>
    </citation>
    <scope>NUCLEOTIDE SEQUENCE [LARGE SCALE GENOMIC DNA]</scope>
    <source>
        <strain evidence="7">657 / Type Ba4</strain>
    </source>
</reference>
<evidence type="ECO:0000313" key="6">
    <source>
        <dbReference type="EMBL" id="ACQ51309.1"/>
    </source>
</evidence>
<dbReference type="SMART" id="SM00729">
    <property type="entry name" value="Elp3"/>
    <property type="match status" value="1"/>
</dbReference>
<evidence type="ECO:0000256" key="3">
    <source>
        <dbReference type="ARBA" id="ARBA00023004"/>
    </source>
</evidence>
<evidence type="ECO:0000259" key="5">
    <source>
        <dbReference type="PROSITE" id="PS51918"/>
    </source>
</evidence>
<gene>
    <name evidence="6" type="ordered locus">CLJ_0031</name>
</gene>
<keyword evidence="2" id="KW-0479">Metal-binding</keyword>
<dbReference type="InterPro" id="IPR007197">
    <property type="entry name" value="rSAM"/>
</dbReference>
<dbReference type="PANTHER" id="PTHR11228:SF7">
    <property type="entry name" value="PQQA PEPTIDE CYCLASE"/>
    <property type="match status" value="1"/>
</dbReference>